<sequence length="65" mass="7826">MWHNTRKMPHRTQNCHVGRHIGRTCLSVQFYTSLSVYLLHTQSWRAKMSAEAKLKGIFMYYVYYV</sequence>
<proteinExistence type="predicted"/>
<accession>A0A0V0GKN1</accession>
<dbReference type="AlphaFoldDB" id="A0A0V0GKN1"/>
<protein>
    <submittedName>
        <fullName evidence="1">Putative ovule protein</fullName>
    </submittedName>
</protein>
<organism evidence="1">
    <name type="scientific">Solanum chacoense</name>
    <name type="common">Chaco potato</name>
    <dbReference type="NCBI Taxonomy" id="4108"/>
    <lineage>
        <taxon>Eukaryota</taxon>
        <taxon>Viridiplantae</taxon>
        <taxon>Streptophyta</taxon>
        <taxon>Embryophyta</taxon>
        <taxon>Tracheophyta</taxon>
        <taxon>Spermatophyta</taxon>
        <taxon>Magnoliopsida</taxon>
        <taxon>eudicotyledons</taxon>
        <taxon>Gunneridae</taxon>
        <taxon>Pentapetalae</taxon>
        <taxon>asterids</taxon>
        <taxon>lamiids</taxon>
        <taxon>Solanales</taxon>
        <taxon>Solanaceae</taxon>
        <taxon>Solanoideae</taxon>
        <taxon>Solaneae</taxon>
        <taxon>Solanum</taxon>
    </lineage>
</organism>
<reference evidence="1" key="1">
    <citation type="submission" date="2015-12" db="EMBL/GenBank/DDBJ databases">
        <title>Gene expression during late stages of embryo sac development: a critical building block for successful pollen-pistil interactions.</title>
        <authorList>
            <person name="Liu Y."/>
            <person name="Joly V."/>
            <person name="Sabar M."/>
            <person name="Matton D.P."/>
        </authorList>
    </citation>
    <scope>NUCLEOTIDE SEQUENCE</scope>
</reference>
<evidence type="ECO:0000313" key="1">
    <source>
        <dbReference type="EMBL" id="JAP08684.1"/>
    </source>
</evidence>
<dbReference type="EMBL" id="GEDG01036466">
    <property type="protein sequence ID" value="JAP08684.1"/>
    <property type="molecule type" value="Transcribed_RNA"/>
</dbReference>
<name>A0A0V0GKN1_SOLCH</name>